<feature type="binding site" description="covalent" evidence="6">
    <location>
        <position position="80"/>
    </location>
    <ligand>
        <name>heme c</name>
        <dbReference type="ChEBI" id="CHEBI:61717"/>
        <label>2</label>
    </ligand>
</feature>
<evidence type="ECO:0000256" key="7">
    <source>
        <dbReference type="SAM" id="SignalP"/>
    </source>
</evidence>
<dbReference type="CDD" id="cd08168">
    <property type="entry name" value="Cytochrom_C3"/>
    <property type="match status" value="1"/>
</dbReference>
<dbReference type="RefSeq" id="WP_062251546.1">
    <property type="nucleotide sequence ID" value="NZ_CP014229.1"/>
</dbReference>
<keyword evidence="5 6" id="KW-0408">Iron</keyword>
<sequence>MQYLFIALFAFSLLCAGPAQAGESRGNLSNIKKPIELNGGTSKRMFVTFNHSSHKGVKCRTCHHEGLPKDRYASCTNEECHSIKGARERDTMSLFMAYHSPDTDRSCYGCHRKLAGKYPNFKGCRPCHMSPQAREAAAAKK</sequence>
<feature type="domain" description="Class III cytochrome C" evidence="8">
    <location>
        <begin position="36"/>
        <end position="128"/>
    </location>
</feature>
<feature type="binding site" description="axial binding residue" evidence="6">
    <location>
        <position position="75"/>
    </location>
    <ligand>
        <name>heme c</name>
        <dbReference type="ChEBI" id="CHEBI:61717"/>
        <label>1</label>
    </ligand>
    <ligandPart>
        <name>Fe</name>
        <dbReference type="ChEBI" id="CHEBI:18248"/>
    </ligandPart>
</feature>
<dbReference type="GO" id="GO:0020037">
    <property type="term" value="F:heme binding"/>
    <property type="evidence" value="ECO:0007669"/>
    <property type="project" value="InterPro"/>
</dbReference>
<name>A0A120KMV1_9BACT</name>
<keyword evidence="3 6" id="KW-0479">Metal-binding</keyword>
<organism evidence="9 10">
    <name type="scientific">Desulfovibrio fairfieldensis</name>
    <dbReference type="NCBI Taxonomy" id="44742"/>
    <lineage>
        <taxon>Bacteria</taxon>
        <taxon>Pseudomonadati</taxon>
        <taxon>Thermodesulfobacteriota</taxon>
        <taxon>Desulfovibrionia</taxon>
        <taxon>Desulfovibrionales</taxon>
        <taxon>Desulfovibrionaceae</taxon>
        <taxon>Desulfovibrio</taxon>
    </lineage>
</organism>
<dbReference type="Proteomes" id="UP000069241">
    <property type="component" value="Chromosome"/>
</dbReference>
<feature type="binding site" description="axial binding residue" evidence="6">
    <location>
        <position position="111"/>
    </location>
    <ligand>
        <name>heme c</name>
        <dbReference type="ChEBI" id="CHEBI:61717"/>
        <label>1</label>
    </ligand>
    <ligandPart>
        <name>Fe</name>
        <dbReference type="ChEBI" id="CHEBI:18248"/>
    </ligandPart>
</feature>
<gene>
    <name evidence="9" type="ORF">AXF13_02680</name>
</gene>
<reference evidence="10" key="1">
    <citation type="submission" date="2016-02" db="EMBL/GenBank/DDBJ databases">
        <authorList>
            <person name="Holder M.E."/>
            <person name="Ajami N.J."/>
            <person name="Petrosino J.F."/>
        </authorList>
    </citation>
    <scope>NUCLEOTIDE SEQUENCE [LARGE SCALE GENOMIC DNA]</scope>
    <source>
        <strain evidence="10">CCUG 45958</strain>
    </source>
</reference>
<feature type="binding site" description="axial binding residue" evidence="6">
    <location>
        <position position="54"/>
    </location>
    <ligand>
        <name>heme c</name>
        <dbReference type="ChEBI" id="CHEBI:61717"/>
        <label>3</label>
    </ligand>
    <ligandPart>
        <name>Fe</name>
        <dbReference type="ChEBI" id="CHEBI:18248"/>
    </ligandPart>
</feature>
<feature type="binding site" description="axial binding residue" evidence="6">
    <location>
        <position position="124"/>
    </location>
    <ligand>
        <name>heme c</name>
        <dbReference type="ChEBI" id="CHEBI:61717"/>
        <label>1</label>
    </ligand>
    <ligandPart>
        <name>Fe</name>
        <dbReference type="ChEBI" id="CHEBI:18248"/>
    </ligandPart>
</feature>
<evidence type="ECO:0000256" key="5">
    <source>
        <dbReference type="ARBA" id="ARBA00023004"/>
    </source>
</evidence>
<accession>A0A120KMV1</accession>
<keyword evidence="2 6" id="KW-0349">Heme</keyword>
<dbReference type="EMBL" id="CP014229">
    <property type="protein sequence ID" value="AMD89104.1"/>
    <property type="molecule type" value="Genomic_DNA"/>
</dbReference>
<evidence type="ECO:0000259" key="8">
    <source>
        <dbReference type="Pfam" id="PF02085"/>
    </source>
</evidence>
<dbReference type="KEGG" id="dfi:AXF13_02680"/>
<feature type="binding site" description="axial binding residue" evidence="6">
    <location>
        <position position="107"/>
    </location>
    <ligand>
        <name>heme c</name>
        <dbReference type="ChEBI" id="CHEBI:61717"/>
        <label>1</label>
    </ligand>
    <ligandPart>
        <name>Fe</name>
        <dbReference type="ChEBI" id="CHEBI:18248"/>
    </ligandPart>
</feature>
<comment type="cofactor">
    <cofactor evidence="6">
        <name>heme c</name>
        <dbReference type="ChEBI" id="CHEBI:61717"/>
    </cofactor>
    <text evidence="6">Binds 4 heme c groups covalently per monomer.</text>
</comment>
<evidence type="ECO:0000256" key="3">
    <source>
        <dbReference type="ARBA" id="ARBA00022723"/>
    </source>
</evidence>
<dbReference type="InterPro" id="IPR020942">
    <property type="entry name" value="Cyt_c_III_dom"/>
</dbReference>
<dbReference type="SUPFAM" id="SSF48695">
    <property type="entry name" value="Multiheme cytochromes"/>
    <property type="match status" value="1"/>
</dbReference>
<dbReference type="Pfam" id="PF02085">
    <property type="entry name" value="Cytochrom_CIII"/>
    <property type="match status" value="1"/>
</dbReference>
<feature type="binding site" description="axial binding residue" evidence="6">
    <location>
        <position position="62"/>
    </location>
    <ligand>
        <name>heme c</name>
        <dbReference type="ChEBI" id="CHEBI:61717"/>
        <label>1</label>
    </ligand>
    <ligandPart>
        <name>Fe</name>
        <dbReference type="ChEBI" id="CHEBI:18248"/>
    </ligandPart>
</feature>
<evidence type="ECO:0000313" key="9">
    <source>
        <dbReference type="EMBL" id="AMD89104.1"/>
    </source>
</evidence>
<dbReference type="GO" id="GO:0009055">
    <property type="term" value="F:electron transfer activity"/>
    <property type="evidence" value="ECO:0007669"/>
    <property type="project" value="InterPro"/>
</dbReference>
<evidence type="ECO:0000256" key="6">
    <source>
        <dbReference type="PIRSR" id="PIRSR602322-1"/>
    </source>
</evidence>
<keyword evidence="4" id="KW-0249">Electron transport</keyword>
<feature type="chain" id="PRO_5007167250" evidence="7">
    <location>
        <begin position="22"/>
        <end position="141"/>
    </location>
</feature>
<evidence type="ECO:0000256" key="2">
    <source>
        <dbReference type="ARBA" id="ARBA00022617"/>
    </source>
</evidence>
<feature type="signal peptide" evidence="7">
    <location>
        <begin position="1"/>
        <end position="21"/>
    </location>
</feature>
<proteinExistence type="predicted"/>
<evidence type="ECO:0000313" key="10">
    <source>
        <dbReference type="Proteomes" id="UP000069241"/>
    </source>
</evidence>
<feature type="binding site" description="axial binding residue" evidence="6">
    <location>
        <position position="63"/>
    </location>
    <ligand>
        <name>heme c</name>
        <dbReference type="ChEBI" id="CHEBI:61717"/>
        <label>1</label>
    </ligand>
    <ligandPart>
        <name>Fe</name>
        <dbReference type="ChEBI" id="CHEBI:18248"/>
    </ligandPart>
</feature>
<dbReference type="InterPro" id="IPR036280">
    <property type="entry name" value="Multihaem_cyt_sf"/>
</dbReference>
<protein>
    <submittedName>
        <fullName evidence="9">Cytochrome C</fullName>
    </submittedName>
</protein>
<feature type="binding site" description="axial binding residue" evidence="6">
    <location>
        <position position="51"/>
    </location>
    <ligand>
        <name>heme c</name>
        <dbReference type="ChEBI" id="CHEBI:61717"/>
        <label>1</label>
    </ligand>
    <ligandPart>
        <name>Fe</name>
        <dbReference type="ChEBI" id="CHEBI:18248"/>
    </ligandPart>
</feature>
<feature type="binding site" description="axial binding residue" evidence="6">
    <location>
        <position position="81"/>
    </location>
    <ligand>
        <name>heme c</name>
        <dbReference type="ChEBI" id="CHEBI:61717"/>
        <label>1</label>
    </ligand>
    <ligandPart>
        <name>Fe</name>
        <dbReference type="ChEBI" id="CHEBI:18248"/>
    </ligandPart>
</feature>
<dbReference type="PRINTS" id="PR00609">
    <property type="entry name" value="CYTOCHROMEC3"/>
</dbReference>
<evidence type="ECO:0000256" key="4">
    <source>
        <dbReference type="ARBA" id="ARBA00022982"/>
    </source>
</evidence>
<feature type="binding site" description="axial binding residue" evidence="6">
    <location>
        <position position="127"/>
    </location>
    <ligand>
        <name>heme c</name>
        <dbReference type="ChEBI" id="CHEBI:61717"/>
        <label>1</label>
    </ligand>
    <ligandPart>
        <name>Fe</name>
        <dbReference type="ChEBI" id="CHEBI:18248"/>
    </ligandPart>
</feature>
<dbReference type="GO" id="GO:0046872">
    <property type="term" value="F:metal ion binding"/>
    <property type="evidence" value="ECO:0007669"/>
    <property type="project" value="UniProtKB-KW"/>
</dbReference>
<dbReference type="AlphaFoldDB" id="A0A120KMV1"/>
<feature type="binding site" description="covalent" evidence="6">
    <location>
        <position position="64"/>
    </location>
    <ligand>
        <name>heme c</name>
        <dbReference type="ChEBI" id="CHEBI:61717"/>
        <label>1</label>
    </ligand>
</feature>
<feature type="binding site" description="axial binding residue" evidence="6">
    <location>
        <position position="59"/>
    </location>
    <ligand>
        <name>heme c</name>
        <dbReference type="ChEBI" id="CHEBI:61717"/>
        <label>1</label>
    </ligand>
    <ligandPart>
        <name>Fe</name>
        <dbReference type="ChEBI" id="CHEBI:18248"/>
    </ligandPart>
</feature>
<feature type="binding site" description="axial binding residue" evidence="6">
    <location>
        <position position="128"/>
    </location>
    <ligand>
        <name>heme c</name>
        <dbReference type="ChEBI" id="CHEBI:61717"/>
        <label>1</label>
    </ligand>
    <ligandPart>
        <name>Fe</name>
        <dbReference type="ChEBI" id="CHEBI:18248"/>
    </ligandPart>
</feature>
<dbReference type="Gene3D" id="3.90.10.10">
    <property type="entry name" value="Cytochrome C3"/>
    <property type="match status" value="1"/>
</dbReference>
<dbReference type="STRING" id="44742.AXF13_02680"/>
<keyword evidence="7" id="KW-0732">Signal</keyword>
<keyword evidence="1" id="KW-0813">Transport</keyword>
<evidence type="ECO:0000256" key="1">
    <source>
        <dbReference type="ARBA" id="ARBA00022448"/>
    </source>
</evidence>
<dbReference type="InterPro" id="IPR002322">
    <property type="entry name" value="Cyt_c_III"/>
</dbReference>
<feature type="binding site" description="axial binding residue" evidence="6">
    <location>
        <position position="110"/>
    </location>
    <ligand>
        <name>heme c</name>
        <dbReference type="ChEBI" id="CHEBI:61717"/>
        <label>1</label>
    </ligand>
    <ligandPart>
        <name>Fe</name>
        <dbReference type="ChEBI" id="CHEBI:18248"/>
    </ligandPart>
</feature>
<keyword evidence="10" id="KW-1185">Reference proteome</keyword>